<dbReference type="PANTHER" id="PTHR43381:SF5">
    <property type="entry name" value="TR-TYPE G DOMAIN-CONTAINING PROTEIN"/>
    <property type="match status" value="1"/>
</dbReference>
<evidence type="ECO:0000313" key="9">
    <source>
        <dbReference type="EMBL" id="CAI8006584.1"/>
    </source>
</evidence>
<dbReference type="InterPro" id="IPR044145">
    <property type="entry name" value="IF2_II"/>
</dbReference>
<keyword evidence="2 9" id="KW-0396">Initiation factor</keyword>
<dbReference type="InterPro" id="IPR005225">
    <property type="entry name" value="Small_GTP-bd"/>
</dbReference>
<dbReference type="Gene3D" id="3.40.50.10050">
    <property type="entry name" value="Translation initiation factor IF- 2, domain 3"/>
    <property type="match status" value="1"/>
</dbReference>
<dbReference type="GO" id="GO:0003743">
    <property type="term" value="F:translation initiation factor activity"/>
    <property type="evidence" value="ECO:0007669"/>
    <property type="project" value="UniProtKB-KW"/>
</dbReference>
<dbReference type="PROSITE" id="PS51722">
    <property type="entry name" value="G_TR_2"/>
    <property type="match status" value="1"/>
</dbReference>
<dbReference type="AlphaFoldDB" id="A0AA35R845"/>
<dbReference type="PANTHER" id="PTHR43381">
    <property type="entry name" value="TRANSLATION INITIATION FACTOR IF-2-RELATED"/>
    <property type="match status" value="1"/>
</dbReference>
<dbReference type="FunFam" id="3.40.50.10050:FF:000001">
    <property type="entry name" value="Translation initiation factor IF-2"/>
    <property type="match status" value="1"/>
</dbReference>
<dbReference type="InterPro" id="IPR015760">
    <property type="entry name" value="TIF_IF2"/>
</dbReference>
<evidence type="ECO:0000256" key="5">
    <source>
        <dbReference type="ARBA" id="ARBA00023134"/>
    </source>
</evidence>
<dbReference type="InterPro" id="IPR006847">
    <property type="entry name" value="IF2_N"/>
</dbReference>
<evidence type="ECO:0000256" key="2">
    <source>
        <dbReference type="ARBA" id="ARBA00022540"/>
    </source>
</evidence>
<dbReference type="GO" id="GO:0003924">
    <property type="term" value="F:GTPase activity"/>
    <property type="evidence" value="ECO:0007669"/>
    <property type="project" value="InterPro"/>
</dbReference>
<dbReference type="FunFam" id="2.40.30.10:FF:000008">
    <property type="entry name" value="Translation initiation factor IF-2"/>
    <property type="match status" value="1"/>
</dbReference>
<comment type="function">
    <text evidence="6">One of the essential components for the initiation of protein synthesis. Protects formylmethionyl-tRNA from spontaneous hydrolysis and promotes its binding to the 30S ribosomal subunits. Also involved in the hydrolysis of GTP during the formation of the 70S ribosomal complex.</text>
</comment>
<dbReference type="GO" id="GO:0005829">
    <property type="term" value="C:cytosol"/>
    <property type="evidence" value="ECO:0007669"/>
    <property type="project" value="TreeGrafter"/>
</dbReference>
<dbReference type="SUPFAM" id="SSF50447">
    <property type="entry name" value="Translation proteins"/>
    <property type="match status" value="2"/>
</dbReference>
<keyword evidence="5" id="KW-0342">GTP-binding</keyword>
<dbReference type="Pfam" id="PF22042">
    <property type="entry name" value="EF-G_D2"/>
    <property type="match status" value="1"/>
</dbReference>
<dbReference type="PROSITE" id="PS01176">
    <property type="entry name" value="IF2"/>
    <property type="match status" value="1"/>
</dbReference>
<dbReference type="Pfam" id="PF00009">
    <property type="entry name" value="GTP_EFTU"/>
    <property type="match status" value="1"/>
</dbReference>
<gene>
    <name evidence="9" type="ORF">GBAR_LOCUS4804</name>
</gene>
<evidence type="ECO:0000259" key="8">
    <source>
        <dbReference type="PROSITE" id="PS51722"/>
    </source>
</evidence>
<dbReference type="InterPro" id="IPR036925">
    <property type="entry name" value="TIF_IF2_dom3_sf"/>
</dbReference>
<dbReference type="NCBIfam" id="TIGR00231">
    <property type="entry name" value="small_GTP"/>
    <property type="match status" value="1"/>
</dbReference>
<dbReference type="Pfam" id="PF04760">
    <property type="entry name" value="IF2_N"/>
    <property type="match status" value="1"/>
</dbReference>
<dbReference type="InterPro" id="IPR000178">
    <property type="entry name" value="TF_IF2_bacterial-like"/>
</dbReference>
<dbReference type="InterPro" id="IPR023115">
    <property type="entry name" value="TIF_IF2_dom3"/>
</dbReference>
<accession>A0AA35R845</accession>
<dbReference type="CDD" id="cd03692">
    <property type="entry name" value="mtIF2_IVc"/>
    <property type="match status" value="1"/>
</dbReference>
<evidence type="ECO:0000256" key="4">
    <source>
        <dbReference type="ARBA" id="ARBA00022917"/>
    </source>
</evidence>
<comment type="caution">
    <text evidence="9">The sequence shown here is derived from an EMBL/GenBank/DDBJ whole genome shotgun (WGS) entry which is preliminary data.</text>
</comment>
<keyword evidence="4" id="KW-0648">Protein biosynthesis</keyword>
<dbReference type="Gene3D" id="3.40.50.300">
    <property type="entry name" value="P-loop containing nucleotide triphosphate hydrolases"/>
    <property type="match status" value="1"/>
</dbReference>
<dbReference type="SUPFAM" id="SSF52156">
    <property type="entry name" value="Initiation factor IF2/eIF5b, domain 3"/>
    <property type="match status" value="1"/>
</dbReference>
<reference evidence="9" key="1">
    <citation type="submission" date="2023-03" db="EMBL/GenBank/DDBJ databases">
        <authorList>
            <person name="Steffen K."/>
            <person name="Cardenas P."/>
        </authorList>
    </citation>
    <scope>NUCLEOTIDE SEQUENCE</scope>
</reference>
<dbReference type="InterPro" id="IPR000795">
    <property type="entry name" value="T_Tr_GTP-bd_dom"/>
</dbReference>
<sequence length="565" mass="61211">MTVKDLAEKIEVKAKEVLKKLMEKRMVLTINTTLDTETATMIAREFGADVKMRTFEEEMVVLESEVIDPGDLVPRAPVVTVLGHVDHGKTTLLDAIRETRVAEQEAGGITQHIGAYAAEIDGRRIVFLDTPGHEAFTMMRARGASVTDVVVLVVAADDGVMPQTQEAIDHARVADVPILVAINKIDKSDANPERVKQELAERELTPEDWGGQTVMVPVSAKKRDNLDTLLEMILLVTELGEHKANPKRMATGAVLEAKVDRGRGPVATILVQDGTLHVGDNFIVGTHVGRVRALIDDRGQPLKEAEPSSPVEVLGLTGLPQPGDALQVVADAAKARQIALLRQNQAKTLESLQQQLAEGEAKELPIIIKADVQGSAEVLAESLAKLGDERVKIRIIHTGVGAISEWDVLLASTSNAIIIGFNVRPDRNAAGVAEREGVDIRKHSVIYNVTDELKKAMTGLLEPTTRERQLGLAEVREVFKVPKIGLAAGCIVTDGSITRAGDAQARLVRDGVIVHEGRIGSLRRFKDDVNEVKTGIECGITFERFSDIKTGDVIEAFTVEKVATV</sequence>
<protein>
    <recommendedName>
        <fullName evidence="7">Translation initiation factor IF-2, chloroplastic</fullName>
    </recommendedName>
</protein>
<dbReference type="InterPro" id="IPR053905">
    <property type="entry name" value="EF-G-like_DII"/>
</dbReference>
<dbReference type="FunFam" id="3.40.50.300:FF:000019">
    <property type="entry name" value="Translation initiation factor IF-2"/>
    <property type="match status" value="1"/>
</dbReference>
<keyword evidence="3" id="KW-0547">Nucleotide-binding</keyword>
<dbReference type="FunFam" id="2.40.30.10:FF:000007">
    <property type="entry name" value="Translation initiation factor IF-2"/>
    <property type="match status" value="1"/>
</dbReference>
<dbReference type="NCBIfam" id="TIGR00487">
    <property type="entry name" value="IF-2"/>
    <property type="match status" value="1"/>
</dbReference>
<dbReference type="Pfam" id="PF11987">
    <property type="entry name" value="IF-2"/>
    <property type="match status" value="1"/>
</dbReference>
<dbReference type="Gene3D" id="2.40.30.10">
    <property type="entry name" value="Translation factors"/>
    <property type="match status" value="2"/>
</dbReference>
<feature type="domain" description="Tr-type G" evidence="8">
    <location>
        <begin position="74"/>
        <end position="247"/>
    </location>
</feature>
<dbReference type="Proteomes" id="UP001174909">
    <property type="component" value="Unassembled WGS sequence"/>
</dbReference>
<evidence type="ECO:0000256" key="1">
    <source>
        <dbReference type="ARBA" id="ARBA00007733"/>
    </source>
</evidence>
<organism evidence="9 10">
    <name type="scientific">Geodia barretti</name>
    <name type="common">Barrett's horny sponge</name>
    <dbReference type="NCBI Taxonomy" id="519541"/>
    <lineage>
        <taxon>Eukaryota</taxon>
        <taxon>Metazoa</taxon>
        <taxon>Porifera</taxon>
        <taxon>Demospongiae</taxon>
        <taxon>Heteroscleromorpha</taxon>
        <taxon>Tetractinellida</taxon>
        <taxon>Astrophorina</taxon>
        <taxon>Geodiidae</taxon>
        <taxon>Geodia</taxon>
    </lineage>
</organism>
<comment type="similarity">
    <text evidence="1">Belongs to the TRAFAC class translation factor GTPase superfamily. Classic translation factor GTPase family. IF-2 subfamily.</text>
</comment>
<dbReference type="CDD" id="cd01887">
    <property type="entry name" value="IF2_eIF5B"/>
    <property type="match status" value="1"/>
</dbReference>
<evidence type="ECO:0000256" key="6">
    <source>
        <dbReference type="ARBA" id="ARBA00025162"/>
    </source>
</evidence>
<proteinExistence type="inferred from homology"/>
<dbReference type="SUPFAM" id="SSF52540">
    <property type="entry name" value="P-loop containing nucleoside triphosphate hydrolases"/>
    <property type="match status" value="1"/>
</dbReference>
<dbReference type="InterPro" id="IPR027417">
    <property type="entry name" value="P-loop_NTPase"/>
</dbReference>
<name>A0AA35R845_GEOBA</name>
<evidence type="ECO:0000256" key="7">
    <source>
        <dbReference type="ARBA" id="ARBA00044105"/>
    </source>
</evidence>
<dbReference type="EMBL" id="CASHTH010000698">
    <property type="protein sequence ID" value="CAI8006584.1"/>
    <property type="molecule type" value="Genomic_DNA"/>
</dbReference>
<evidence type="ECO:0000313" key="10">
    <source>
        <dbReference type="Proteomes" id="UP001174909"/>
    </source>
</evidence>
<evidence type="ECO:0000256" key="3">
    <source>
        <dbReference type="ARBA" id="ARBA00022741"/>
    </source>
</evidence>
<dbReference type="InterPro" id="IPR009000">
    <property type="entry name" value="Transl_B-barrel_sf"/>
</dbReference>
<dbReference type="HAMAP" id="MF_00100_B">
    <property type="entry name" value="IF_2_B"/>
    <property type="match status" value="1"/>
</dbReference>
<dbReference type="GO" id="GO:0005525">
    <property type="term" value="F:GTP binding"/>
    <property type="evidence" value="ECO:0007669"/>
    <property type="project" value="UniProtKB-KW"/>
</dbReference>
<dbReference type="CDD" id="cd03702">
    <property type="entry name" value="IF2_mtIF2_II"/>
    <property type="match status" value="1"/>
</dbReference>
<keyword evidence="10" id="KW-1185">Reference proteome</keyword>